<feature type="domain" description="N-acetyltransferase" evidence="2">
    <location>
        <begin position="162"/>
        <end position="321"/>
    </location>
</feature>
<sequence>MHRRHGASRRIRAVGAKTRRWPDPRCAKRPRRGRTCLHRTFQPGQLLARRRRTRSRIRARATNPGASSHLRRRVLRGVPALQPGLSRTRRMPPRQQPVPARPILRPQADTAARTASCRTRRGIDRSQSGACPPDHCGYPGACAPRPEAVLPMIGPMLEGTMLQLRGWREADLPALSILRSDVELQAKLMARAQPNPIGRVREWLLERANQIDLLLFVIAARDDDAVLGYVQAAALDTFQGHCELGICLSPDAQGRGIAAAAIDLLHRYLFDRYRIRKVGLRVRADNARAIAFYRREGYLEVGRLAGHYREDEAYIDVILMERFLSDAAAAPVSSE</sequence>
<feature type="region of interest" description="Disordered" evidence="1">
    <location>
        <begin position="1"/>
        <end position="30"/>
    </location>
</feature>
<evidence type="ECO:0000313" key="4">
    <source>
        <dbReference type="Proteomes" id="UP000308149"/>
    </source>
</evidence>
<dbReference type="PROSITE" id="PS51186">
    <property type="entry name" value="GNAT"/>
    <property type="match status" value="1"/>
</dbReference>
<dbReference type="InterPro" id="IPR000182">
    <property type="entry name" value="GNAT_dom"/>
</dbReference>
<dbReference type="PANTHER" id="PTHR43415:SF3">
    <property type="entry name" value="GNAT-FAMILY ACETYLTRANSFERASE"/>
    <property type="match status" value="1"/>
</dbReference>
<reference evidence="3 4" key="1">
    <citation type="submission" date="2019-06" db="EMBL/GenBank/DDBJ databases">
        <title>Thermomonas aquatica sp. nov., isolated from an industrial wastewater treatment plant.</title>
        <authorList>
            <person name="Jeon J.H."/>
            <person name="Park D.-S."/>
        </authorList>
    </citation>
    <scope>NUCLEOTIDE SEQUENCE [LARGE SCALE GENOMIC DNA]</scope>
    <source>
        <strain evidence="3 4">SY21</strain>
    </source>
</reference>
<feature type="region of interest" description="Disordered" evidence="1">
    <location>
        <begin position="108"/>
        <end position="128"/>
    </location>
</feature>
<protein>
    <submittedName>
        <fullName evidence="3">GNAT family N-acetyltransferase</fullName>
    </submittedName>
</protein>
<dbReference type="PANTHER" id="PTHR43415">
    <property type="entry name" value="SPERMIDINE N(1)-ACETYLTRANSFERASE"/>
    <property type="match status" value="1"/>
</dbReference>
<dbReference type="CDD" id="cd04301">
    <property type="entry name" value="NAT_SF"/>
    <property type="match status" value="1"/>
</dbReference>
<organism evidence="3 4">
    <name type="scientific">Thermomonas aquatica</name>
    <dbReference type="NCBI Taxonomy" id="2202149"/>
    <lineage>
        <taxon>Bacteria</taxon>
        <taxon>Pseudomonadati</taxon>
        <taxon>Pseudomonadota</taxon>
        <taxon>Gammaproteobacteria</taxon>
        <taxon>Lysobacterales</taxon>
        <taxon>Lysobacteraceae</taxon>
        <taxon>Thermomonas</taxon>
    </lineage>
</organism>
<dbReference type="GO" id="GO:0016747">
    <property type="term" value="F:acyltransferase activity, transferring groups other than amino-acyl groups"/>
    <property type="evidence" value="ECO:0007669"/>
    <property type="project" value="InterPro"/>
</dbReference>
<dbReference type="Proteomes" id="UP000308149">
    <property type="component" value="Chromosome"/>
</dbReference>
<accession>A0A5B7ZUF0</accession>
<dbReference type="Gene3D" id="3.40.630.30">
    <property type="match status" value="1"/>
</dbReference>
<proteinExistence type="predicted"/>
<dbReference type="KEGG" id="thes:FHQ07_05725"/>
<feature type="compositionally biased region" description="Low complexity" evidence="1">
    <location>
        <begin position="108"/>
        <end position="117"/>
    </location>
</feature>
<dbReference type="SUPFAM" id="SSF55729">
    <property type="entry name" value="Acyl-CoA N-acyltransferases (Nat)"/>
    <property type="match status" value="1"/>
</dbReference>
<dbReference type="EMBL" id="CP040871">
    <property type="protein sequence ID" value="QDA58457.1"/>
    <property type="molecule type" value="Genomic_DNA"/>
</dbReference>
<keyword evidence="4" id="KW-1185">Reference proteome</keyword>
<gene>
    <name evidence="3" type="ORF">FHQ07_05725</name>
</gene>
<dbReference type="AlphaFoldDB" id="A0A5B7ZUF0"/>
<dbReference type="InterPro" id="IPR016181">
    <property type="entry name" value="Acyl_CoA_acyltransferase"/>
</dbReference>
<dbReference type="OrthoDB" id="9795206at2"/>
<name>A0A5B7ZUF0_9GAMM</name>
<evidence type="ECO:0000256" key="1">
    <source>
        <dbReference type="SAM" id="MobiDB-lite"/>
    </source>
</evidence>
<dbReference type="Pfam" id="PF13302">
    <property type="entry name" value="Acetyltransf_3"/>
    <property type="match status" value="1"/>
</dbReference>
<evidence type="ECO:0000259" key="2">
    <source>
        <dbReference type="PROSITE" id="PS51186"/>
    </source>
</evidence>
<evidence type="ECO:0000313" key="3">
    <source>
        <dbReference type="EMBL" id="QDA58457.1"/>
    </source>
</evidence>
<keyword evidence="3" id="KW-0808">Transferase</keyword>
<feature type="compositionally biased region" description="Basic residues" evidence="1">
    <location>
        <begin position="1"/>
        <end position="12"/>
    </location>
</feature>